<comment type="PTM">
    <text evidence="17">Autophosphorylated.</text>
</comment>
<dbReference type="GO" id="GO:0005524">
    <property type="term" value="F:ATP binding"/>
    <property type="evidence" value="ECO:0007669"/>
    <property type="project" value="UniProtKB-KW"/>
</dbReference>
<dbReference type="PIRSF" id="PIRSF037432">
    <property type="entry name" value="STHK_NreB"/>
    <property type="match status" value="1"/>
</dbReference>
<dbReference type="PROSITE" id="PS50109">
    <property type="entry name" value="HIS_KIN"/>
    <property type="match status" value="1"/>
</dbReference>
<dbReference type="EC" id="2.7.13.3" evidence="15"/>
<evidence type="ECO:0000256" key="3">
    <source>
        <dbReference type="ARBA" id="ARBA00022485"/>
    </source>
</evidence>
<dbReference type="InterPro" id="IPR003594">
    <property type="entry name" value="HATPase_dom"/>
</dbReference>
<evidence type="ECO:0000259" key="19">
    <source>
        <dbReference type="PROSITE" id="PS50112"/>
    </source>
</evidence>
<evidence type="ECO:0000256" key="11">
    <source>
        <dbReference type="ARBA" id="ARBA00023004"/>
    </source>
</evidence>
<evidence type="ECO:0000256" key="12">
    <source>
        <dbReference type="ARBA" id="ARBA00023012"/>
    </source>
</evidence>
<evidence type="ECO:0000256" key="15">
    <source>
        <dbReference type="PIRNR" id="PIRNR037432"/>
    </source>
</evidence>
<sequence length="361" mass="41053">MSQLKNTLKSDLLKKMYEHSMEAIFFVNADGEIVDMNPAAEDILDLNVIELMHKGDSITICHSCEGYTSEVAMMSCVNCFLKSTKDDFSSFQVYLNTRGQGLVPYAASFHTIDEDEGIRVFMLLNLTKQYRTQEVLYQTNMTKYVIKAQEDERKRISRELHDSVAQELLSSLVDLRVLKYMDTDEVVLNKLQHTEASLTRLLDDIRRLAVELRPAALDDFGLEAAFRSHFKWIEKNYGLIIDFKAELSAARYNNEIETVVYRICQEAILNGLKYANTDEIQVRLFEEEGELQLIVHDEGDGFQLNSREPKGTGLGLFGMRERAELVHGELSIVSEVGKGTTIHLRIPLSPLSLLPEKGDAQ</sequence>
<feature type="binding site" evidence="16">
    <location>
        <position position="64"/>
    </location>
    <ligand>
        <name>[4Fe-4S] cluster</name>
        <dbReference type="ChEBI" id="CHEBI:49883"/>
    </ligand>
</feature>
<evidence type="ECO:0000313" key="20">
    <source>
        <dbReference type="EMBL" id="SDE60478.1"/>
    </source>
</evidence>
<keyword evidence="13 16" id="KW-0411">Iron-sulfur</keyword>
<keyword evidence="9 15" id="KW-0418">Kinase</keyword>
<dbReference type="GO" id="GO:0051539">
    <property type="term" value="F:4 iron, 4 sulfur cluster binding"/>
    <property type="evidence" value="ECO:0007669"/>
    <property type="project" value="UniProtKB-KW"/>
</dbReference>
<dbReference type="InterPro" id="IPR005467">
    <property type="entry name" value="His_kinase_dom"/>
</dbReference>
<dbReference type="PANTHER" id="PTHR24421">
    <property type="entry name" value="NITRATE/NITRITE SENSOR PROTEIN NARX-RELATED"/>
    <property type="match status" value="1"/>
</dbReference>
<evidence type="ECO:0000256" key="8">
    <source>
        <dbReference type="ARBA" id="ARBA00022741"/>
    </source>
</evidence>
<dbReference type="Gene3D" id="3.30.565.10">
    <property type="entry name" value="Histidine kinase-like ATPase, C-terminal domain"/>
    <property type="match status" value="1"/>
</dbReference>
<dbReference type="Pfam" id="PF07730">
    <property type="entry name" value="HisKA_3"/>
    <property type="match status" value="1"/>
</dbReference>
<feature type="modified residue" description="Phosphohistidine; by autocatalysis" evidence="17">
    <location>
        <position position="161"/>
    </location>
</feature>
<dbReference type="InterPro" id="IPR050482">
    <property type="entry name" value="Sensor_HK_TwoCompSys"/>
</dbReference>
<feature type="domain" description="Histidine kinase" evidence="18">
    <location>
        <begin position="163"/>
        <end position="350"/>
    </location>
</feature>
<dbReference type="GO" id="GO:0046983">
    <property type="term" value="F:protein dimerization activity"/>
    <property type="evidence" value="ECO:0007669"/>
    <property type="project" value="InterPro"/>
</dbReference>
<dbReference type="RefSeq" id="WP_091225840.1">
    <property type="nucleotide sequence ID" value="NZ_FNBG01000001.1"/>
</dbReference>
<dbReference type="EMBL" id="FNBG01000001">
    <property type="protein sequence ID" value="SDE60478.1"/>
    <property type="molecule type" value="Genomic_DNA"/>
</dbReference>
<dbReference type="PRINTS" id="PR00344">
    <property type="entry name" value="BCTRLSENSOR"/>
</dbReference>
<organism evidence="20 21">
    <name type="scientific">Fontibacillus panacisegetis</name>
    <dbReference type="NCBI Taxonomy" id="670482"/>
    <lineage>
        <taxon>Bacteria</taxon>
        <taxon>Bacillati</taxon>
        <taxon>Bacillota</taxon>
        <taxon>Bacilli</taxon>
        <taxon>Bacillales</taxon>
        <taxon>Paenibacillaceae</taxon>
        <taxon>Fontibacillus</taxon>
    </lineage>
</organism>
<dbReference type="AlphaFoldDB" id="A0A1G7E9X1"/>
<keyword evidence="3 16" id="KW-0004">4Fe-4S</keyword>
<comment type="cofactor">
    <cofactor evidence="16">
        <name>[4Fe-4S] cluster</name>
        <dbReference type="ChEBI" id="CHEBI:49883"/>
    </cofactor>
    <text evidence="16">Binds 1 [4Fe-4S] cluster.</text>
</comment>
<dbReference type="PANTHER" id="PTHR24421:SF10">
    <property type="entry name" value="NITRATE_NITRITE SENSOR PROTEIN NARQ"/>
    <property type="match status" value="1"/>
</dbReference>
<dbReference type="InterPro" id="IPR004358">
    <property type="entry name" value="Sig_transdc_His_kin-like_C"/>
</dbReference>
<reference evidence="20 21" key="1">
    <citation type="submission" date="2016-10" db="EMBL/GenBank/DDBJ databases">
        <authorList>
            <person name="de Groot N.N."/>
        </authorList>
    </citation>
    <scope>NUCLEOTIDE SEQUENCE [LARGE SCALE GENOMIC DNA]</scope>
    <source>
        <strain evidence="20 21">DSM 28129</strain>
    </source>
</reference>
<feature type="domain" description="PAS" evidence="19">
    <location>
        <begin position="9"/>
        <end position="54"/>
    </location>
</feature>
<keyword evidence="10 15" id="KW-0067">ATP-binding</keyword>
<evidence type="ECO:0000256" key="14">
    <source>
        <dbReference type="ARBA" id="ARBA00024827"/>
    </source>
</evidence>
<dbReference type="SUPFAM" id="SSF55874">
    <property type="entry name" value="ATPase domain of HSP90 chaperone/DNA topoisomerase II/histidine kinase"/>
    <property type="match status" value="1"/>
</dbReference>
<dbReference type="OrthoDB" id="9760839at2"/>
<protein>
    <recommendedName>
        <fullName evidence="15">Sensor histidine kinase</fullName>
        <ecNumber evidence="15">2.7.13.3</ecNumber>
    </recommendedName>
</protein>
<dbReference type="InterPro" id="IPR000014">
    <property type="entry name" value="PAS"/>
</dbReference>
<keyword evidence="6 15" id="KW-0808">Transferase</keyword>
<evidence type="ECO:0000256" key="9">
    <source>
        <dbReference type="ARBA" id="ARBA00022777"/>
    </source>
</evidence>
<dbReference type="InterPro" id="IPR017203">
    <property type="entry name" value="Sig_transdc_His_kinase_NreB"/>
</dbReference>
<dbReference type="SMART" id="SM00387">
    <property type="entry name" value="HATPase_c"/>
    <property type="match status" value="1"/>
</dbReference>
<keyword evidence="5 17" id="KW-0597">Phosphoprotein</keyword>
<evidence type="ECO:0000256" key="7">
    <source>
        <dbReference type="ARBA" id="ARBA00022723"/>
    </source>
</evidence>
<comment type="function">
    <text evidence="14">Member of the two-component regulatory system NreB/NreC involved in the control of dissimilatory nitrate/nitrite reduction in response to oxygen. NreB functions as a direct oxygen sensor histidine kinase which is autophosphorylated, in the absence of oxygen, probably at the conserved histidine residue, and transfers its phosphate group probably to a conserved aspartate residue of NreC. NreB/NreC activates the expression of the nitrate (narGHJI) and nitrite (nir) reductase operons, as well as the putative nitrate transporter gene narT.</text>
</comment>
<keyword evidence="7 16" id="KW-0479">Metal-binding</keyword>
<dbReference type="InterPro" id="IPR035965">
    <property type="entry name" value="PAS-like_dom_sf"/>
</dbReference>
<dbReference type="SUPFAM" id="SSF55785">
    <property type="entry name" value="PYP-like sensor domain (PAS domain)"/>
    <property type="match status" value="1"/>
</dbReference>
<dbReference type="PROSITE" id="PS50112">
    <property type="entry name" value="PAS"/>
    <property type="match status" value="1"/>
</dbReference>
<evidence type="ECO:0000256" key="1">
    <source>
        <dbReference type="ARBA" id="ARBA00000085"/>
    </source>
</evidence>
<evidence type="ECO:0000256" key="10">
    <source>
        <dbReference type="ARBA" id="ARBA00022840"/>
    </source>
</evidence>
<dbReference type="InterPro" id="IPR013767">
    <property type="entry name" value="PAS_fold"/>
</dbReference>
<dbReference type="Gene3D" id="3.30.450.20">
    <property type="entry name" value="PAS domain"/>
    <property type="match status" value="1"/>
</dbReference>
<dbReference type="GO" id="GO:0005737">
    <property type="term" value="C:cytoplasm"/>
    <property type="evidence" value="ECO:0007669"/>
    <property type="project" value="UniProtKB-SubCell"/>
</dbReference>
<feature type="binding site" evidence="16">
    <location>
        <position position="79"/>
    </location>
    <ligand>
        <name>[4Fe-4S] cluster</name>
        <dbReference type="ChEBI" id="CHEBI:49883"/>
    </ligand>
</feature>
<dbReference type="STRING" id="670482.SAMN04488542_101118"/>
<dbReference type="SMART" id="SM00091">
    <property type="entry name" value="PAS"/>
    <property type="match status" value="1"/>
</dbReference>
<accession>A0A1G7E9X1</accession>
<keyword evidence="11 16" id="KW-0408">Iron</keyword>
<evidence type="ECO:0000313" key="21">
    <source>
        <dbReference type="Proteomes" id="UP000198972"/>
    </source>
</evidence>
<dbReference type="InterPro" id="IPR011712">
    <property type="entry name" value="Sig_transdc_His_kin_sub3_dim/P"/>
</dbReference>
<evidence type="ECO:0000256" key="6">
    <source>
        <dbReference type="ARBA" id="ARBA00022679"/>
    </source>
</evidence>
<dbReference type="CDD" id="cd16917">
    <property type="entry name" value="HATPase_UhpB-NarQ-NarX-like"/>
    <property type="match status" value="1"/>
</dbReference>
<dbReference type="Pfam" id="PF00989">
    <property type="entry name" value="PAS"/>
    <property type="match status" value="1"/>
</dbReference>
<feature type="binding site" evidence="16">
    <location>
        <position position="76"/>
    </location>
    <ligand>
        <name>[4Fe-4S] cluster</name>
        <dbReference type="ChEBI" id="CHEBI:49883"/>
    </ligand>
</feature>
<proteinExistence type="predicted"/>
<name>A0A1G7E9X1_9BACL</name>
<keyword evidence="8 15" id="KW-0547">Nucleotide-binding</keyword>
<keyword evidence="21" id="KW-1185">Reference proteome</keyword>
<keyword evidence="4" id="KW-0963">Cytoplasm</keyword>
<evidence type="ECO:0000256" key="2">
    <source>
        <dbReference type="ARBA" id="ARBA00004496"/>
    </source>
</evidence>
<evidence type="ECO:0000259" key="18">
    <source>
        <dbReference type="PROSITE" id="PS50109"/>
    </source>
</evidence>
<dbReference type="GO" id="GO:0016020">
    <property type="term" value="C:membrane"/>
    <property type="evidence" value="ECO:0007669"/>
    <property type="project" value="InterPro"/>
</dbReference>
<dbReference type="Proteomes" id="UP000198972">
    <property type="component" value="Unassembled WGS sequence"/>
</dbReference>
<comment type="subcellular location">
    <subcellularLocation>
        <location evidence="2">Cytoplasm</location>
    </subcellularLocation>
</comment>
<keyword evidence="12 15" id="KW-0902">Two-component regulatory system</keyword>
<evidence type="ECO:0000256" key="16">
    <source>
        <dbReference type="PIRSR" id="PIRSR037432-50"/>
    </source>
</evidence>
<dbReference type="GO" id="GO:0005506">
    <property type="term" value="F:iron ion binding"/>
    <property type="evidence" value="ECO:0007669"/>
    <property type="project" value="InterPro"/>
</dbReference>
<dbReference type="InterPro" id="IPR036890">
    <property type="entry name" value="HATPase_C_sf"/>
</dbReference>
<evidence type="ECO:0000256" key="13">
    <source>
        <dbReference type="ARBA" id="ARBA00023014"/>
    </source>
</evidence>
<dbReference type="GO" id="GO:0000155">
    <property type="term" value="F:phosphorelay sensor kinase activity"/>
    <property type="evidence" value="ECO:0007669"/>
    <property type="project" value="InterPro"/>
</dbReference>
<dbReference type="Pfam" id="PF02518">
    <property type="entry name" value="HATPase_c"/>
    <property type="match status" value="1"/>
</dbReference>
<gene>
    <name evidence="20" type="ORF">SAMN04488542_101118</name>
</gene>
<dbReference type="Gene3D" id="1.20.5.1930">
    <property type="match status" value="1"/>
</dbReference>
<evidence type="ECO:0000256" key="4">
    <source>
        <dbReference type="ARBA" id="ARBA00022490"/>
    </source>
</evidence>
<evidence type="ECO:0000256" key="17">
    <source>
        <dbReference type="PIRSR" id="PIRSR037432-51"/>
    </source>
</evidence>
<comment type="catalytic activity">
    <reaction evidence="1 15">
        <text>ATP + protein L-histidine = ADP + protein N-phospho-L-histidine.</text>
        <dbReference type="EC" id="2.7.13.3"/>
    </reaction>
</comment>
<feature type="binding site" evidence="16">
    <location>
        <position position="61"/>
    </location>
    <ligand>
        <name>[4Fe-4S] cluster</name>
        <dbReference type="ChEBI" id="CHEBI:49883"/>
    </ligand>
</feature>
<dbReference type="GO" id="GO:0006355">
    <property type="term" value="P:regulation of DNA-templated transcription"/>
    <property type="evidence" value="ECO:0007669"/>
    <property type="project" value="InterPro"/>
</dbReference>
<evidence type="ECO:0000256" key="5">
    <source>
        <dbReference type="ARBA" id="ARBA00022553"/>
    </source>
</evidence>